<feature type="compositionally biased region" description="Basic and acidic residues" evidence="14">
    <location>
        <begin position="1152"/>
        <end position="1161"/>
    </location>
</feature>
<dbReference type="SMART" id="SM00361">
    <property type="entry name" value="RRM_1"/>
    <property type="match status" value="1"/>
</dbReference>
<feature type="region of interest" description="Disordered" evidence="14">
    <location>
        <begin position="954"/>
        <end position="1173"/>
    </location>
</feature>
<keyword evidence="4 12" id="KW-0863">Zinc-finger</keyword>
<feature type="domain" description="RING-type" evidence="15">
    <location>
        <begin position="18"/>
        <end position="61"/>
    </location>
</feature>
<dbReference type="InterPro" id="IPR035979">
    <property type="entry name" value="RBD_domain_sf"/>
</dbReference>
<evidence type="ECO:0000256" key="9">
    <source>
        <dbReference type="ARBA" id="ARBA00023163"/>
    </source>
</evidence>
<dbReference type="Pfam" id="PF00076">
    <property type="entry name" value="RRM_1"/>
    <property type="match status" value="1"/>
</dbReference>
<feature type="coiled-coil region" evidence="13">
    <location>
        <begin position="486"/>
        <end position="517"/>
    </location>
</feature>
<dbReference type="GO" id="GO:0003723">
    <property type="term" value="F:RNA binding"/>
    <property type="evidence" value="ECO:0007669"/>
    <property type="project" value="UniProtKB-UniRule"/>
</dbReference>
<feature type="compositionally biased region" description="Low complexity" evidence="14">
    <location>
        <begin position="872"/>
        <end position="885"/>
    </location>
</feature>
<feature type="compositionally biased region" description="Polar residues" evidence="14">
    <location>
        <begin position="954"/>
        <end position="969"/>
    </location>
</feature>
<feature type="region of interest" description="Disordered" evidence="14">
    <location>
        <begin position="798"/>
        <end position="822"/>
    </location>
</feature>
<keyword evidence="6 11" id="KW-0694">RNA-binding</keyword>
<dbReference type="PROSITE" id="PS50089">
    <property type="entry name" value="ZF_RING_2"/>
    <property type="match status" value="1"/>
</dbReference>
<feature type="compositionally biased region" description="Polar residues" evidence="14">
    <location>
        <begin position="399"/>
        <end position="409"/>
    </location>
</feature>
<sequence length="1532" mass="164506">MPPSQQQDTFIDDSDDFCPLCVEEFDLSDKHFKPCPCGYQICQFCYNNIRKNLNGLCPACRREYTDASMEFKQVSPEEYRAEQQKQSRKKQEQKQKEQQKREQEQINRKHLSGLRVVQKNLVYVTGLNPRIREEDLLQTLRGEQYFGQYGRIIKIVVNKRTGEKGSSDKGAGMGVYVTFQRKEDAASCIQAVDGSLNGDRVLRATYGTTKYCSAYLRNEQCPNKNCMFLHEQGEEVDSYTRQGLSSFNVQSSQQSQQAGPSRTAPPPQAPVTAATAASTTAQSTPTLSARLPNYQQHVGVKPSKSPALQEQGSPPSSESSALPSSASWAARSSGTPVNNQSSNPDEKPSKGTTILRTHPPEKRPTPEPRKVVKEEPKETQAQTSRTTTVKAPVLDSPEPESSSRPQVKTESVDAEPAPTPPPPRPLLPRGSLLASTANPIENVLAECVKRITSKKFRFCFDKSMLSEEDYEEILKMPPLIDKFGGVKRRERLNKERERELEEERVRLQQQAQLQQQVQHLSPLPLMQHVQAAQQQQQQQTLQPIAQQAQARQQATNQLFAVQTPQSQVQGPRTQTPGSALSQQQQNIMTASQGLMQQTQLNQPLPHHSQHHARSSSRYNFEGIKAAPPQQINPQQILQQQHLPSQGLLSGQIYGLNGSNANVQGPPPGLKSAATPPNLMGLYGHPAFGVSGMGSTNQQIGGHMPGHAKSESQDLMQMMRSGAGKRKSHLSLLGVPRLQRQAEMAMGKDADPAILQSRLGPQQHPLQHQLGLVGHSQQDAIEELTPSAEEMKTIDKLVGDETEPVPPTPALGTQSVAPVRPQDVPVLPATPLLDYAAPGRVKSPLPKQATPVVPKAQPVAASEPKGKKKGEKAAATPTMAAVAKAPAPNPPTPVLSKAAPKEPASKKAKPPTLPPLSAVIAAATAEPSPTSIKSEATASPKVIKLPAINQADGQATLSTTAPPNSLTGATVPTPRARTMRIISSSATPTTKEADKEKENVKEKDAKVLPDIHPLSTASAATRQGTRPATPASELISDTASTTSSKRGSISSPMVRSDSVASSNIVVAGKAKSKSALKKERQALTRKEEKQKEVEKEVPPPTQSPTVEDHAPVVARARKKEKKGKAAASIRTGKVGTTPDSPKVSTPVSTHAVLESDPRDDVSSRAGSVSVPAPYDNHREQAHVADHEQHETGTDSAQDFVIDFNPSDIIIALHMSGEINFRELEMLKPVVGLQQKFDITPQEINEFGRRLNMANMAAASASESGDPQISVEITTSAVLEPSASVSLTGSNAAAVPPASRLIVTPGGMMLKGLSPEQEAKFIRLEERSSKSPSPLKSPELPAASLLSKKDLPATLAGSLASKAAGLADLSLEDTLAYLNQLNQFLEFSPETAAAASQFQGQLPFTAGKLNPLPPPAIQPLAPGSSKSVAAGPSGKKGKTPPSTAAGPPPSPINPASVASAAVAAAAGSLEQMLMLGFQTAFGSKPGSDCAMSVEDAEKLLMASRKETEVYEKKLNNLVKRNHRLIFGALDTLAK</sequence>
<feature type="region of interest" description="Disordered" evidence="14">
    <location>
        <begin position="562"/>
        <end position="583"/>
    </location>
</feature>
<feature type="compositionally biased region" description="Basic and acidic residues" evidence="14">
    <location>
        <begin position="990"/>
        <end position="1008"/>
    </location>
</feature>
<dbReference type="GO" id="GO:0008270">
    <property type="term" value="F:zinc ion binding"/>
    <property type="evidence" value="ECO:0007669"/>
    <property type="project" value="UniProtKB-KW"/>
</dbReference>
<dbReference type="Gene3D" id="3.30.70.330">
    <property type="match status" value="1"/>
</dbReference>
<dbReference type="PANTHER" id="PTHR12603">
    <property type="entry name" value="CCR4-NOT TRANSCRIPTION COMPLEX RELATED"/>
    <property type="match status" value="1"/>
</dbReference>
<dbReference type="InterPro" id="IPR001841">
    <property type="entry name" value="Znf_RING"/>
</dbReference>
<dbReference type="PANTHER" id="PTHR12603:SF0">
    <property type="entry name" value="CCR4-NOT TRANSCRIPTION COMPLEX SUBUNIT 4"/>
    <property type="match status" value="1"/>
</dbReference>
<keyword evidence="10" id="KW-0539">Nucleus</keyword>
<feature type="compositionally biased region" description="Low complexity" evidence="14">
    <location>
        <begin position="247"/>
        <end position="257"/>
    </location>
</feature>
<feature type="compositionally biased region" description="Basic and acidic residues" evidence="14">
    <location>
        <begin position="358"/>
        <end position="378"/>
    </location>
</feature>
<keyword evidence="5 12" id="KW-0862">Zinc</keyword>
<evidence type="ECO:0000256" key="12">
    <source>
        <dbReference type="PROSITE-ProRule" id="PRU00723"/>
    </source>
</evidence>
<dbReference type="Pfam" id="PF14570">
    <property type="entry name" value="zf-RING_4"/>
    <property type="match status" value="1"/>
</dbReference>
<evidence type="ECO:0000256" key="13">
    <source>
        <dbReference type="SAM" id="Coils"/>
    </source>
</evidence>
<dbReference type="PROSITE" id="PS50102">
    <property type="entry name" value="RRM"/>
    <property type="match status" value="1"/>
</dbReference>
<evidence type="ECO:0000256" key="3">
    <source>
        <dbReference type="ARBA" id="ARBA00022723"/>
    </source>
</evidence>
<feature type="compositionally biased region" description="Low complexity" evidence="14">
    <location>
        <begin position="313"/>
        <end position="333"/>
    </location>
</feature>
<feature type="compositionally biased region" description="Polar residues" evidence="14">
    <location>
        <begin position="1136"/>
        <end position="1147"/>
    </location>
</feature>
<feature type="compositionally biased region" description="Basic residues" evidence="14">
    <location>
        <begin position="1114"/>
        <end position="1123"/>
    </location>
</feature>
<evidence type="ECO:0000256" key="8">
    <source>
        <dbReference type="ARBA" id="ARBA00023054"/>
    </source>
</evidence>
<keyword evidence="3 12" id="KW-0479">Metal-binding</keyword>
<evidence type="ECO:0000259" key="15">
    <source>
        <dbReference type="PROSITE" id="PS50089"/>
    </source>
</evidence>
<feature type="compositionally biased region" description="Pro residues" evidence="14">
    <location>
        <begin position="417"/>
        <end position="426"/>
    </location>
</feature>
<feature type="domain" description="RRM" evidence="16">
    <location>
        <begin position="120"/>
        <end position="209"/>
    </location>
</feature>
<keyword evidence="2" id="KW-0678">Repressor</keyword>
<evidence type="ECO:0000256" key="1">
    <source>
        <dbReference type="ARBA" id="ARBA00004123"/>
    </source>
</evidence>
<reference evidence="18" key="1">
    <citation type="submission" date="2023-01" db="EMBL/GenBank/DDBJ databases">
        <title>The chitinases involved in constricting ring structure development in the nematode-trapping fungus Drechslerella dactyloides.</title>
        <authorList>
            <person name="Wang R."/>
            <person name="Zhang L."/>
            <person name="Tang P."/>
            <person name="Li S."/>
            <person name="Liang L."/>
        </authorList>
    </citation>
    <scope>NUCLEOTIDE SEQUENCE</scope>
    <source>
        <strain evidence="18">YMF1.00031</strain>
    </source>
</reference>
<feature type="region of interest" description="Disordered" evidence="14">
    <location>
        <begin position="247"/>
        <end position="430"/>
    </location>
</feature>
<comment type="subcellular location">
    <subcellularLocation>
        <location evidence="1">Nucleus</location>
    </subcellularLocation>
</comment>
<dbReference type="Gene3D" id="3.30.40.10">
    <property type="entry name" value="Zinc/RING finger domain, C3HC4 (zinc finger)"/>
    <property type="match status" value="1"/>
</dbReference>
<dbReference type="GO" id="GO:0000956">
    <property type="term" value="P:nuclear-transcribed mRNA catabolic process"/>
    <property type="evidence" value="ECO:0007669"/>
    <property type="project" value="UniProtKB-ARBA"/>
</dbReference>
<dbReference type="InterPro" id="IPR013083">
    <property type="entry name" value="Znf_RING/FYVE/PHD"/>
</dbReference>
<feature type="compositionally biased region" description="Low complexity" evidence="14">
    <location>
        <begin position="1039"/>
        <end position="1050"/>
    </location>
</feature>
<dbReference type="InterPro" id="IPR012677">
    <property type="entry name" value="Nucleotide-bd_a/b_plait_sf"/>
</dbReference>
<keyword evidence="9" id="KW-0804">Transcription</keyword>
<name>A0AAD6IYQ4_DREDA</name>
<accession>A0AAD6IYQ4</accession>
<evidence type="ECO:0000259" key="16">
    <source>
        <dbReference type="PROSITE" id="PS50102"/>
    </source>
</evidence>
<feature type="compositionally biased region" description="Polar residues" evidence="14">
    <location>
        <begin position="334"/>
        <end position="343"/>
    </location>
</feature>
<dbReference type="InterPro" id="IPR039780">
    <property type="entry name" value="Mot2"/>
</dbReference>
<evidence type="ECO:0000256" key="7">
    <source>
        <dbReference type="ARBA" id="ARBA00023015"/>
    </source>
</evidence>
<feature type="compositionally biased region" description="Polar residues" evidence="14">
    <location>
        <begin position="980"/>
        <end position="989"/>
    </location>
</feature>
<evidence type="ECO:0000256" key="14">
    <source>
        <dbReference type="SAM" id="MobiDB-lite"/>
    </source>
</evidence>
<dbReference type="InterPro" id="IPR000571">
    <property type="entry name" value="Znf_CCCH"/>
</dbReference>
<gene>
    <name evidence="18" type="ORF">Dda_3877</name>
</gene>
<dbReference type="GO" id="GO:0051254">
    <property type="term" value="P:positive regulation of RNA metabolic process"/>
    <property type="evidence" value="ECO:0007669"/>
    <property type="project" value="UniProtKB-ARBA"/>
</dbReference>
<feature type="compositionally biased region" description="Polar residues" evidence="14">
    <location>
        <begin position="1014"/>
        <end position="1025"/>
    </location>
</feature>
<dbReference type="GO" id="GO:0030015">
    <property type="term" value="C:CCR4-NOT core complex"/>
    <property type="evidence" value="ECO:0007669"/>
    <property type="project" value="UniProtKB-ARBA"/>
</dbReference>
<feature type="domain" description="C3H1-type" evidence="17">
    <location>
        <begin position="206"/>
        <end position="233"/>
    </location>
</feature>
<dbReference type="CDD" id="cd12438">
    <property type="entry name" value="RRM_CNOT4"/>
    <property type="match status" value="1"/>
</dbReference>
<dbReference type="Proteomes" id="UP001221413">
    <property type="component" value="Unassembled WGS sequence"/>
</dbReference>
<dbReference type="EMBL" id="JAQGDS010000004">
    <property type="protein sequence ID" value="KAJ6261209.1"/>
    <property type="molecule type" value="Genomic_DNA"/>
</dbReference>
<feature type="region of interest" description="Disordered" evidence="14">
    <location>
        <begin position="1404"/>
        <end position="1450"/>
    </location>
</feature>
<dbReference type="FunFam" id="3.30.40.10:FF:000006">
    <property type="entry name" value="CCR4-NOT transcription complex subunit 4"/>
    <property type="match status" value="1"/>
</dbReference>
<evidence type="ECO:0000256" key="11">
    <source>
        <dbReference type="PROSITE-ProRule" id="PRU00176"/>
    </source>
</evidence>
<dbReference type="InterPro" id="IPR039515">
    <property type="entry name" value="NOT4_mRING-HC-C4C4"/>
</dbReference>
<feature type="compositionally biased region" description="Low complexity" evidence="14">
    <location>
        <begin position="270"/>
        <end position="286"/>
    </location>
</feature>
<evidence type="ECO:0000256" key="2">
    <source>
        <dbReference type="ARBA" id="ARBA00022491"/>
    </source>
</evidence>
<dbReference type="GO" id="GO:0005634">
    <property type="term" value="C:nucleus"/>
    <property type="evidence" value="ECO:0007669"/>
    <property type="project" value="UniProtKB-SubCell"/>
</dbReference>
<feature type="compositionally biased region" description="Basic and acidic residues" evidence="14">
    <location>
        <begin position="1075"/>
        <end position="1096"/>
    </location>
</feature>
<comment type="caution">
    <text evidence="18">The sequence shown here is derived from an EMBL/GenBank/DDBJ whole genome shotgun (WGS) entry which is preliminary data.</text>
</comment>
<evidence type="ECO:0000256" key="10">
    <source>
        <dbReference type="ARBA" id="ARBA00023242"/>
    </source>
</evidence>
<dbReference type="PROSITE" id="PS50103">
    <property type="entry name" value="ZF_C3H1"/>
    <property type="match status" value="1"/>
</dbReference>
<dbReference type="InterPro" id="IPR003954">
    <property type="entry name" value="RRM_euk-type"/>
</dbReference>
<evidence type="ECO:0000259" key="17">
    <source>
        <dbReference type="PROSITE" id="PS50103"/>
    </source>
</evidence>
<evidence type="ECO:0000313" key="18">
    <source>
        <dbReference type="EMBL" id="KAJ6261209.1"/>
    </source>
</evidence>
<dbReference type="InterPro" id="IPR000504">
    <property type="entry name" value="RRM_dom"/>
</dbReference>
<dbReference type="GO" id="GO:0016567">
    <property type="term" value="P:protein ubiquitination"/>
    <property type="evidence" value="ECO:0007669"/>
    <property type="project" value="TreeGrafter"/>
</dbReference>
<dbReference type="InterPro" id="IPR034261">
    <property type="entry name" value="CNOT4_RRM"/>
</dbReference>
<evidence type="ECO:0000313" key="19">
    <source>
        <dbReference type="Proteomes" id="UP001221413"/>
    </source>
</evidence>
<keyword evidence="7" id="KW-0805">Transcription regulation</keyword>
<proteinExistence type="predicted"/>
<feature type="region of interest" description="Disordered" evidence="14">
    <location>
        <begin position="75"/>
        <end position="107"/>
    </location>
</feature>
<dbReference type="CDD" id="cd16618">
    <property type="entry name" value="mRING-HC-C4C4_CNOT4"/>
    <property type="match status" value="1"/>
</dbReference>
<dbReference type="GO" id="GO:0061630">
    <property type="term" value="F:ubiquitin protein ligase activity"/>
    <property type="evidence" value="ECO:0007669"/>
    <property type="project" value="UniProtKB-ARBA"/>
</dbReference>
<dbReference type="FunFam" id="3.30.70.330:FF:000257">
    <property type="entry name" value="CCR4-NOT core complex subunit Not4"/>
    <property type="match status" value="1"/>
</dbReference>
<evidence type="ECO:0000256" key="4">
    <source>
        <dbReference type="ARBA" id="ARBA00022771"/>
    </source>
</evidence>
<feature type="zinc finger region" description="C3H1-type" evidence="12">
    <location>
        <begin position="206"/>
        <end position="233"/>
    </location>
</feature>
<dbReference type="SUPFAM" id="SSF54928">
    <property type="entry name" value="RNA-binding domain, RBD"/>
    <property type="match status" value="1"/>
</dbReference>
<feature type="region of interest" description="Disordered" evidence="14">
    <location>
        <begin position="838"/>
        <end position="912"/>
    </location>
</feature>
<protein>
    <submittedName>
        <fullName evidence="18">Uncharacterized protein</fullName>
    </submittedName>
</protein>
<dbReference type="SUPFAM" id="SSF57850">
    <property type="entry name" value="RING/U-box"/>
    <property type="match status" value="1"/>
</dbReference>
<evidence type="ECO:0000256" key="6">
    <source>
        <dbReference type="ARBA" id="ARBA00022884"/>
    </source>
</evidence>
<keyword evidence="8 13" id="KW-0175">Coiled coil</keyword>
<organism evidence="18 19">
    <name type="scientific">Drechslerella dactyloides</name>
    <name type="common">Nematode-trapping fungus</name>
    <name type="synonym">Arthrobotrys dactyloides</name>
    <dbReference type="NCBI Taxonomy" id="74499"/>
    <lineage>
        <taxon>Eukaryota</taxon>
        <taxon>Fungi</taxon>
        <taxon>Dikarya</taxon>
        <taxon>Ascomycota</taxon>
        <taxon>Pezizomycotina</taxon>
        <taxon>Orbiliomycetes</taxon>
        <taxon>Orbiliales</taxon>
        <taxon>Orbiliaceae</taxon>
        <taxon>Drechslerella</taxon>
    </lineage>
</organism>
<feature type="compositionally biased region" description="Polar residues" evidence="14">
    <location>
        <begin position="380"/>
        <end position="389"/>
    </location>
</feature>
<evidence type="ECO:0000256" key="5">
    <source>
        <dbReference type="ARBA" id="ARBA00022833"/>
    </source>
</evidence>
<dbReference type="GO" id="GO:0010557">
    <property type="term" value="P:positive regulation of macromolecule biosynthetic process"/>
    <property type="evidence" value="ECO:0007669"/>
    <property type="project" value="UniProtKB-ARBA"/>
</dbReference>
<keyword evidence="19" id="KW-1185">Reference proteome</keyword>